<keyword evidence="2" id="KW-1185">Reference proteome</keyword>
<evidence type="ECO:0008006" key="3">
    <source>
        <dbReference type="Google" id="ProtNLM"/>
    </source>
</evidence>
<dbReference type="Proteomes" id="UP001595377">
    <property type="component" value="Unassembled WGS sequence"/>
</dbReference>
<organism evidence="1 2">
    <name type="scientific">Shinella pollutisoli</name>
    <dbReference type="NCBI Taxonomy" id="2250594"/>
    <lineage>
        <taxon>Bacteria</taxon>
        <taxon>Pseudomonadati</taxon>
        <taxon>Pseudomonadota</taxon>
        <taxon>Alphaproteobacteria</taxon>
        <taxon>Hyphomicrobiales</taxon>
        <taxon>Rhizobiaceae</taxon>
        <taxon>Shinella</taxon>
    </lineage>
</organism>
<protein>
    <recommendedName>
        <fullName evidence="3">LysR substrate binding domain-containing protein</fullName>
    </recommendedName>
</protein>
<dbReference type="EMBL" id="JBHRSP010000015">
    <property type="protein sequence ID" value="MFC3073214.1"/>
    <property type="molecule type" value="Genomic_DNA"/>
</dbReference>
<comment type="caution">
    <text evidence="1">The sequence shown here is derived from an EMBL/GenBank/DDBJ whole genome shotgun (WGS) entry which is preliminary data.</text>
</comment>
<sequence length="83" mass="9237">MSYQPAMQAALAGEGVVLGWALTSHLLRRNKRLVRPLKEEVRTDNAFFVIANDRASKLDEMKLLVQWVVEEAQASQRAPSAAS</sequence>
<evidence type="ECO:0000313" key="2">
    <source>
        <dbReference type="Proteomes" id="UP001595377"/>
    </source>
</evidence>
<evidence type="ECO:0000313" key="1">
    <source>
        <dbReference type="EMBL" id="MFC3073214.1"/>
    </source>
</evidence>
<accession>A0ABV7DE89</accession>
<gene>
    <name evidence="1" type="ORF">ACFOHH_08890</name>
</gene>
<reference evidence="2" key="1">
    <citation type="journal article" date="2019" name="Int. J. Syst. Evol. Microbiol.">
        <title>The Global Catalogue of Microorganisms (GCM) 10K type strain sequencing project: providing services to taxonomists for standard genome sequencing and annotation.</title>
        <authorList>
            <consortium name="The Broad Institute Genomics Platform"/>
            <consortium name="The Broad Institute Genome Sequencing Center for Infectious Disease"/>
            <person name="Wu L."/>
            <person name="Ma J."/>
        </authorList>
    </citation>
    <scope>NUCLEOTIDE SEQUENCE [LARGE SCALE GENOMIC DNA]</scope>
    <source>
        <strain evidence="2">KCTC 52677</strain>
    </source>
</reference>
<dbReference type="Gene3D" id="3.40.190.10">
    <property type="entry name" value="Periplasmic binding protein-like II"/>
    <property type="match status" value="2"/>
</dbReference>
<name>A0ABV7DE89_9HYPH</name>
<dbReference type="RefSeq" id="WP_257311176.1">
    <property type="nucleotide sequence ID" value="NZ_JANFDG010000001.1"/>
</dbReference>
<proteinExistence type="predicted"/>